<organism evidence="3 4">
    <name type="scientific">Nocardioides soli</name>
    <dbReference type="NCBI Taxonomy" id="1036020"/>
    <lineage>
        <taxon>Bacteria</taxon>
        <taxon>Bacillati</taxon>
        <taxon>Actinomycetota</taxon>
        <taxon>Actinomycetes</taxon>
        <taxon>Propionibacteriales</taxon>
        <taxon>Nocardioidaceae</taxon>
        <taxon>Nocardioides</taxon>
    </lineage>
</organism>
<reference evidence="3 4" key="1">
    <citation type="submission" date="2020-08" db="EMBL/GenBank/DDBJ databases">
        <title>Sequencing the genomes of 1000 actinobacteria strains.</title>
        <authorList>
            <person name="Klenk H.-P."/>
        </authorList>
    </citation>
    <scope>NUCLEOTIDE SEQUENCE [LARGE SCALE GENOMIC DNA]</scope>
    <source>
        <strain evidence="3 4">DSM 105498</strain>
    </source>
</reference>
<dbReference type="Proteomes" id="UP000589626">
    <property type="component" value="Unassembled WGS sequence"/>
</dbReference>
<dbReference type="EMBL" id="JACHWR010000001">
    <property type="protein sequence ID" value="MBB3041720.1"/>
    <property type="molecule type" value="Genomic_DNA"/>
</dbReference>
<dbReference type="RefSeq" id="WP_183591597.1">
    <property type="nucleotide sequence ID" value="NZ_JACHWR010000001.1"/>
</dbReference>
<dbReference type="EC" id="3.5.2.18" evidence="3"/>
<evidence type="ECO:0000313" key="4">
    <source>
        <dbReference type="Proteomes" id="UP000589626"/>
    </source>
</evidence>
<dbReference type="InterPro" id="IPR032466">
    <property type="entry name" value="Metal_Hydrolase"/>
</dbReference>
<feature type="domain" description="Amidohydrolase-related" evidence="2">
    <location>
        <begin position="58"/>
        <end position="369"/>
    </location>
</feature>
<keyword evidence="4" id="KW-1185">Reference proteome</keyword>
<comment type="caution">
    <text evidence="3">The sequence shown here is derived from an EMBL/GenBank/DDBJ whole genome shotgun (WGS) entry which is preliminary data.</text>
</comment>
<evidence type="ECO:0000259" key="2">
    <source>
        <dbReference type="Pfam" id="PF01979"/>
    </source>
</evidence>
<sequence>MTTSNLLLASIGTVLTGSIESPIEPADSILVEDGRIAAVGTGLRAPLGVPVLDCGGATVLPGLIDNHVHPVFGDYTPRQSQSNYLEGFVHGGVTSAVSAGEVHLPGRPKDVASTKALALLASSSFRNFRPSGLRVHGGALMLEPGLQESDFEELAAAGVNLVGEIGISGVQDPEEAAQMTRWAQAVGMTVMVHVGGKSVPTSRTVDAAFCAAVRPDIAAHVNGGPTAPALADVERILDTTEASIEVVFNGNPRAAVDVTRLAIARNAVERLVLGTDSPAGAGIAPAGILRTMSLLCAMGGLPAPLAVACATGNTARARRLDTGRLAVGAPADLLVADTPDGSHAPDFSSALETGDTPAVAAVVIGGELVVTRSRNTAPPKRTSQLGSGVLTAY</sequence>
<dbReference type="Pfam" id="PF01979">
    <property type="entry name" value="Amidohydro_1"/>
    <property type="match status" value="1"/>
</dbReference>
<evidence type="ECO:0000256" key="1">
    <source>
        <dbReference type="SAM" id="MobiDB-lite"/>
    </source>
</evidence>
<dbReference type="SUPFAM" id="SSF51338">
    <property type="entry name" value="Composite domain of metallo-dependent hydrolases"/>
    <property type="match status" value="1"/>
</dbReference>
<dbReference type="CDD" id="cd01292">
    <property type="entry name" value="metallo-dependent_hydrolases"/>
    <property type="match status" value="1"/>
</dbReference>
<protein>
    <submittedName>
        <fullName evidence="3">Enamidase</fullName>
        <ecNumber evidence="3">3.5.2.18</ecNumber>
    </submittedName>
</protein>
<feature type="region of interest" description="Disordered" evidence="1">
    <location>
        <begin position="374"/>
        <end position="393"/>
    </location>
</feature>
<dbReference type="InterPro" id="IPR011059">
    <property type="entry name" value="Metal-dep_hydrolase_composite"/>
</dbReference>
<dbReference type="PANTHER" id="PTHR43135:SF3">
    <property type="entry name" value="ALPHA-D-RIBOSE 1-METHYLPHOSPHONATE 5-TRIPHOSPHATE DIPHOSPHATASE"/>
    <property type="match status" value="1"/>
</dbReference>
<dbReference type="SUPFAM" id="SSF51556">
    <property type="entry name" value="Metallo-dependent hydrolases"/>
    <property type="match status" value="1"/>
</dbReference>
<name>A0A7W4Z1M2_9ACTN</name>
<dbReference type="AlphaFoldDB" id="A0A7W4Z1M2"/>
<feature type="compositionally biased region" description="Polar residues" evidence="1">
    <location>
        <begin position="374"/>
        <end position="386"/>
    </location>
</feature>
<gene>
    <name evidence="3" type="ORF">FHU40_001521</name>
</gene>
<dbReference type="PANTHER" id="PTHR43135">
    <property type="entry name" value="ALPHA-D-RIBOSE 1-METHYLPHOSPHONATE 5-TRIPHOSPHATE DIPHOSPHATASE"/>
    <property type="match status" value="1"/>
</dbReference>
<dbReference type="InterPro" id="IPR051781">
    <property type="entry name" value="Metallo-dep_Hydrolase"/>
</dbReference>
<dbReference type="Gene3D" id="2.30.40.10">
    <property type="entry name" value="Urease, subunit C, domain 1"/>
    <property type="match status" value="1"/>
</dbReference>
<accession>A0A7W4Z1M2</accession>
<dbReference type="GO" id="GO:0043792">
    <property type="term" value="F:enamidase activity"/>
    <property type="evidence" value="ECO:0007669"/>
    <property type="project" value="UniProtKB-EC"/>
</dbReference>
<dbReference type="Gene3D" id="3.20.20.140">
    <property type="entry name" value="Metal-dependent hydrolases"/>
    <property type="match status" value="1"/>
</dbReference>
<proteinExistence type="predicted"/>
<dbReference type="InterPro" id="IPR006680">
    <property type="entry name" value="Amidohydro-rel"/>
</dbReference>
<evidence type="ECO:0000313" key="3">
    <source>
        <dbReference type="EMBL" id="MBB3041720.1"/>
    </source>
</evidence>
<keyword evidence="3" id="KW-0378">Hydrolase</keyword>